<name>A0A1G9MV43_9FIRM</name>
<evidence type="ECO:0000313" key="3">
    <source>
        <dbReference type="EMBL" id="SDL78108.1"/>
    </source>
</evidence>
<accession>A0A1G9MV43</accession>
<dbReference type="InterPro" id="IPR003583">
    <property type="entry name" value="Hlx-hairpin-Hlx_DNA-bd_motif"/>
</dbReference>
<dbReference type="Pfam" id="PF12836">
    <property type="entry name" value="HHH_3"/>
    <property type="match status" value="1"/>
</dbReference>
<keyword evidence="1" id="KW-0812">Transmembrane</keyword>
<organism evidence="3 4">
    <name type="scientific">Dendrosporobacter quercicolus</name>
    <dbReference type="NCBI Taxonomy" id="146817"/>
    <lineage>
        <taxon>Bacteria</taxon>
        <taxon>Bacillati</taxon>
        <taxon>Bacillota</taxon>
        <taxon>Negativicutes</taxon>
        <taxon>Selenomonadales</taxon>
        <taxon>Sporomusaceae</taxon>
        <taxon>Dendrosporobacter</taxon>
    </lineage>
</organism>
<dbReference type="InterPro" id="IPR004509">
    <property type="entry name" value="Competence_ComEA_HhH"/>
</dbReference>
<dbReference type="Gene3D" id="3.10.560.10">
    <property type="entry name" value="Outer membrane lipoprotein wza domain like"/>
    <property type="match status" value="1"/>
</dbReference>
<dbReference type="InterPro" id="IPR019554">
    <property type="entry name" value="Soluble_ligand-bd"/>
</dbReference>
<evidence type="ECO:0000256" key="1">
    <source>
        <dbReference type="SAM" id="Phobius"/>
    </source>
</evidence>
<dbReference type="InterPro" id="IPR051675">
    <property type="entry name" value="Endo/Exo/Phosphatase_dom_1"/>
</dbReference>
<dbReference type="SUPFAM" id="SSF47781">
    <property type="entry name" value="RuvA domain 2-like"/>
    <property type="match status" value="1"/>
</dbReference>
<dbReference type="RefSeq" id="WP_092068576.1">
    <property type="nucleotide sequence ID" value="NZ_FNHB01000001.1"/>
</dbReference>
<keyword evidence="4" id="KW-1185">Reference proteome</keyword>
<dbReference type="Gene3D" id="1.10.150.310">
    <property type="entry name" value="Tex RuvX-like domain-like"/>
    <property type="match status" value="1"/>
</dbReference>
<feature type="transmembrane region" description="Helical" evidence="1">
    <location>
        <begin position="6"/>
        <end position="27"/>
    </location>
</feature>
<dbReference type="PANTHER" id="PTHR21180:SF32">
    <property type="entry name" value="ENDONUCLEASE_EXONUCLEASE_PHOSPHATASE FAMILY DOMAIN-CONTAINING PROTEIN 1"/>
    <property type="match status" value="1"/>
</dbReference>
<dbReference type="GO" id="GO:0006281">
    <property type="term" value="P:DNA repair"/>
    <property type="evidence" value="ECO:0007669"/>
    <property type="project" value="InterPro"/>
</dbReference>
<feature type="domain" description="Helix-hairpin-helix DNA-binding motif class 1" evidence="2">
    <location>
        <begin position="139"/>
        <end position="158"/>
    </location>
</feature>
<dbReference type="InterPro" id="IPR010994">
    <property type="entry name" value="RuvA_2-like"/>
</dbReference>
<dbReference type="GO" id="GO:0015627">
    <property type="term" value="C:type II protein secretion system complex"/>
    <property type="evidence" value="ECO:0007669"/>
    <property type="project" value="TreeGrafter"/>
</dbReference>
<dbReference type="SMART" id="SM00278">
    <property type="entry name" value="HhH1"/>
    <property type="match status" value="2"/>
</dbReference>
<proteinExistence type="predicted"/>
<dbReference type="STRING" id="146817.SAMN04488502_101810"/>
<reference evidence="3 4" key="1">
    <citation type="submission" date="2016-10" db="EMBL/GenBank/DDBJ databases">
        <authorList>
            <person name="de Groot N.N."/>
        </authorList>
    </citation>
    <scope>NUCLEOTIDE SEQUENCE [LARGE SCALE GENOMIC DNA]</scope>
    <source>
        <strain evidence="3 4">DSM 1736</strain>
    </source>
</reference>
<sequence>MVEDKGRFWLIIGLSALVVAVSAYHYWQKTAVREFEHSSNEAVLTEAGPELIVYVSGAVNHPGVIRLASGARVLDAIDGAGGLLPTGDAAKINMAQPLRDGMQIHVPARDTKSNTAGAEQSQTAGPAAERININTAGAQELDRLPGIGPSIAEKIIQYRESNGNFSAIEDLKKVPGIGESKYNKMKDRIGI</sequence>
<evidence type="ECO:0000259" key="2">
    <source>
        <dbReference type="SMART" id="SM00278"/>
    </source>
</evidence>
<dbReference type="NCBIfam" id="TIGR00426">
    <property type="entry name" value="competence protein ComEA helix-hairpin-helix repeat region"/>
    <property type="match status" value="1"/>
</dbReference>
<dbReference type="OrthoDB" id="9790239at2"/>
<dbReference type="Proteomes" id="UP000214880">
    <property type="component" value="Unassembled WGS sequence"/>
</dbReference>
<dbReference type="AlphaFoldDB" id="A0A1G9MV43"/>
<evidence type="ECO:0000313" key="4">
    <source>
        <dbReference type="Proteomes" id="UP000214880"/>
    </source>
</evidence>
<dbReference type="GO" id="GO:0015628">
    <property type="term" value="P:protein secretion by the type II secretion system"/>
    <property type="evidence" value="ECO:0007669"/>
    <property type="project" value="TreeGrafter"/>
</dbReference>
<dbReference type="EMBL" id="FNHB01000001">
    <property type="protein sequence ID" value="SDL78108.1"/>
    <property type="molecule type" value="Genomic_DNA"/>
</dbReference>
<gene>
    <name evidence="3" type="ORF">SAMN04488502_101810</name>
</gene>
<feature type="domain" description="Helix-hairpin-helix DNA-binding motif class 1" evidence="2">
    <location>
        <begin position="169"/>
        <end position="188"/>
    </location>
</feature>
<dbReference type="Pfam" id="PF10531">
    <property type="entry name" value="SLBB"/>
    <property type="match status" value="1"/>
</dbReference>
<keyword evidence="1" id="KW-0472">Membrane</keyword>
<keyword evidence="1" id="KW-1133">Transmembrane helix</keyword>
<dbReference type="PANTHER" id="PTHR21180">
    <property type="entry name" value="ENDONUCLEASE/EXONUCLEASE/PHOSPHATASE FAMILY DOMAIN-CONTAINING PROTEIN 1"/>
    <property type="match status" value="1"/>
</dbReference>
<dbReference type="GO" id="GO:0003677">
    <property type="term" value="F:DNA binding"/>
    <property type="evidence" value="ECO:0007669"/>
    <property type="project" value="InterPro"/>
</dbReference>
<protein>
    <submittedName>
        <fullName evidence="3">Competence protein ComEA</fullName>
    </submittedName>
</protein>